<dbReference type="AlphaFoldDB" id="A0AAD6G898"/>
<name>A0AAD6G898_9EURO</name>
<dbReference type="EMBL" id="JAPVEA010000001">
    <property type="protein sequence ID" value="KAJ5464714.1"/>
    <property type="molecule type" value="Genomic_DNA"/>
</dbReference>
<dbReference type="GeneID" id="81594037"/>
<proteinExistence type="predicted"/>
<keyword evidence="3" id="KW-1185">Reference proteome</keyword>
<evidence type="ECO:0000313" key="3">
    <source>
        <dbReference type="Proteomes" id="UP001213681"/>
    </source>
</evidence>
<feature type="compositionally biased region" description="Basic and acidic residues" evidence="1">
    <location>
        <begin position="58"/>
        <end position="79"/>
    </location>
</feature>
<gene>
    <name evidence="2" type="ORF">N7458_000400</name>
</gene>
<reference evidence="2" key="1">
    <citation type="submission" date="2022-12" db="EMBL/GenBank/DDBJ databases">
        <authorList>
            <person name="Petersen C."/>
        </authorList>
    </citation>
    <scope>NUCLEOTIDE SEQUENCE</scope>
    <source>
        <strain evidence="2">IBT 16125</strain>
    </source>
</reference>
<protein>
    <submittedName>
        <fullName evidence="2">Uncharacterized protein</fullName>
    </submittedName>
</protein>
<organism evidence="2 3">
    <name type="scientific">Penicillium daleae</name>
    <dbReference type="NCBI Taxonomy" id="63821"/>
    <lineage>
        <taxon>Eukaryota</taxon>
        <taxon>Fungi</taxon>
        <taxon>Dikarya</taxon>
        <taxon>Ascomycota</taxon>
        <taxon>Pezizomycotina</taxon>
        <taxon>Eurotiomycetes</taxon>
        <taxon>Eurotiomycetidae</taxon>
        <taxon>Eurotiales</taxon>
        <taxon>Aspergillaceae</taxon>
        <taxon>Penicillium</taxon>
    </lineage>
</organism>
<feature type="region of interest" description="Disordered" evidence="1">
    <location>
        <begin position="57"/>
        <end position="87"/>
    </location>
</feature>
<comment type="caution">
    <text evidence="2">The sequence shown here is derived from an EMBL/GenBank/DDBJ whole genome shotgun (WGS) entry which is preliminary data.</text>
</comment>
<dbReference type="RefSeq" id="XP_056771561.1">
    <property type="nucleotide sequence ID" value="XM_056903794.1"/>
</dbReference>
<dbReference type="Proteomes" id="UP001213681">
    <property type="component" value="Unassembled WGS sequence"/>
</dbReference>
<reference evidence="2" key="2">
    <citation type="journal article" date="2023" name="IMA Fungus">
        <title>Comparative genomic study of the Penicillium genus elucidates a diverse pangenome and 15 lateral gene transfer events.</title>
        <authorList>
            <person name="Petersen C."/>
            <person name="Sorensen T."/>
            <person name="Nielsen M.R."/>
            <person name="Sondergaard T.E."/>
            <person name="Sorensen J.L."/>
            <person name="Fitzpatrick D.A."/>
            <person name="Frisvad J.C."/>
            <person name="Nielsen K.L."/>
        </authorList>
    </citation>
    <scope>NUCLEOTIDE SEQUENCE</scope>
    <source>
        <strain evidence="2">IBT 16125</strain>
    </source>
</reference>
<evidence type="ECO:0000256" key="1">
    <source>
        <dbReference type="SAM" id="MobiDB-lite"/>
    </source>
</evidence>
<sequence length="87" mass="9546">MAMATGRTMADERTIVASIKIGSGEEKEVGNGLRKLVKRQIGRDRFDRWNPLVAGERATGEEGLVKGQRGADQHRRSESRSIIAPAN</sequence>
<accession>A0AAD6G898</accession>
<evidence type="ECO:0000313" key="2">
    <source>
        <dbReference type="EMBL" id="KAJ5464714.1"/>
    </source>
</evidence>